<sequence length="68" mass="8004">MKKKWKFIAVLVVVLSLVGSYDAYRYFTVERYKVVSFEIEPKDYAFIADKQGLVITWKPVNSNIKQKI</sequence>
<dbReference type="HOGENOM" id="CLU_2792370_0_0_9"/>
<reference evidence="1 2" key="1">
    <citation type="submission" date="2011-03" db="EMBL/GenBank/DDBJ databases">
        <authorList>
            <person name="Muzny D."/>
            <person name="Qin X."/>
            <person name="Deng J."/>
            <person name="Jiang H."/>
            <person name="Liu Y."/>
            <person name="Qu J."/>
            <person name="Song X.-Z."/>
            <person name="Zhang L."/>
            <person name="Thornton R."/>
            <person name="Coyle M."/>
            <person name="Francisco L."/>
            <person name="Jackson L."/>
            <person name="Javaid M."/>
            <person name="Korchina V."/>
            <person name="Kovar C."/>
            <person name="Mata R."/>
            <person name="Mathew T."/>
            <person name="Ngo R."/>
            <person name="Nguyen L."/>
            <person name="Nguyen N."/>
            <person name="Okwuonu G."/>
            <person name="Ongeri F."/>
            <person name="Pham C."/>
            <person name="Simmons D."/>
            <person name="Wilczek-Boney K."/>
            <person name="Hale W."/>
            <person name="Jakkamsetti A."/>
            <person name="Pham P."/>
            <person name="Ruth R."/>
            <person name="San Lucas F."/>
            <person name="Warren J."/>
            <person name="Zhang J."/>
            <person name="Zhao Z."/>
            <person name="Zhou C."/>
            <person name="Zhu D."/>
            <person name="Lee S."/>
            <person name="Bess C."/>
            <person name="Blankenburg K."/>
            <person name="Forbes L."/>
            <person name="Fu Q."/>
            <person name="Gubbala S."/>
            <person name="Hirani K."/>
            <person name="Jayaseelan J.C."/>
            <person name="Lara F."/>
            <person name="Munidasa M."/>
            <person name="Palculict T."/>
            <person name="Patil S."/>
            <person name="Pu L.-L."/>
            <person name="Saada N."/>
            <person name="Tang L."/>
            <person name="Weissenberger G."/>
            <person name="Zhu Y."/>
            <person name="Hemphill L."/>
            <person name="Shang Y."/>
            <person name="Youmans B."/>
            <person name="Ayvaz T."/>
            <person name="Ross M."/>
            <person name="Santibanez J."/>
            <person name="Aqrawi P."/>
            <person name="Gross S."/>
            <person name="Joshi V."/>
            <person name="Fowler G."/>
            <person name="Nazareth L."/>
            <person name="Reid J."/>
            <person name="Worley K."/>
            <person name="Petrosino J."/>
            <person name="Highlander S."/>
            <person name="Gibbs R."/>
        </authorList>
    </citation>
    <scope>NUCLEOTIDE SEQUENCE [LARGE SCALE GENOMIC DNA]</scope>
    <source>
        <strain evidence="1 2">SK1056</strain>
    </source>
</reference>
<proteinExistence type="predicted"/>
<dbReference type="Proteomes" id="UP000004171">
    <property type="component" value="Unassembled WGS sequence"/>
</dbReference>
<accession>F3UC88</accession>
<gene>
    <name evidence="1" type="ORF">HMPREF9393_1241</name>
</gene>
<dbReference type="AlphaFoldDB" id="F3UC88"/>
<organism evidence="1 2">
    <name type="scientific">Streptococcus sanguinis SK1056</name>
    <dbReference type="NCBI Taxonomy" id="888820"/>
    <lineage>
        <taxon>Bacteria</taxon>
        <taxon>Bacillati</taxon>
        <taxon>Bacillota</taxon>
        <taxon>Bacilli</taxon>
        <taxon>Lactobacillales</taxon>
        <taxon>Streptococcaceae</taxon>
        <taxon>Streptococcus</taxon>
    </lineage>
</organism>
<dbReference type="PATRIC" id="fig|888820.3.peg.1215"/>
<dbReference type="EMBL" id="AFFL01000002">
    <property type="protein sequence ID" value="EGJ39619.1"/>
    <property type="molecule type" value="Genomic_DNA"/>
</dbReference>
<evidence type="ECO:0000313" key="2">
    <source>
        <dbReference type="Proteomes" id="UP000004171"/>
    </source>
</evidence>
<evidence type="ECO:0000313" key="1">
    <source>
        <dbReference type="EMBL" id="EGJ39619.1"/>
    </source>
</evidence>
<comment type="caution">
    <text evidence="1">The sequence shown here is derived from an EMBL/GenBank/DDBJ whole genome shotgun (WGS) entry which is preliminary data.</text>
</comment>
<name>F3UC88_STRSA</name>
<protein>
    <submittedName>
        <fullName evidence="1">Uncharacterized protein</fullName>
    </submittedName>
</protein>